<name>A0ABN7AM02_9HEMI</name>
<feature type="signal peptide" evidence="1">
    <location>
        <begin position="1"/>
        <end position="17"/>
    </location>
</feature>
<evidence type="ECO:0000313" key="2">
    <source>
        <dbReference type="EMBL" id="BES91935.1"/>
    </source>
</evidence>
<dbReference type="Proteomes" id="UP001307889">
    <property type="component" value="Chromosome 3"/>
</dbReference>
<gene>
    <name evidence="2" type="ORF">NTJ_04744</name>
</gene>
<dbReference type="Pfam" id="PF04736">
    <property type="entry name" value="Eclosion"/>
    <property type="match status" value="1"/>
</dbReference>
<keyword evidence="3" id="KW-1185">Reference proteome</keyword>
<organism evidence="2 3">
    <name type="scientific">Nesidiocoris tenuis</name>
    <dbReference type="NCBI Taxonomy" id="355587"/>
    <lineage>
        <taxon>Eukaryota</taxon>
        <taxon>Metazoa</taxon>
        <taxon>Ecdysozoa</taxon>
        <taxon>Arthropoda</taxon>
        <taxon>Hexapoda</taxon>
        <taxon>Insecta</taxon>
        <taxon>Pterygota</taxon>
        <taxon>Neoptera</taxon>
        <taxon>Paraneoptera</taxon>
        <taxon>Hemiptera</taxon>
        <taxon>Heteroptera</taxon>
        <taxon>Panheteroptera</taxon>
        <taxon>Cimicomorpha</taxon>
        <taxon>Miridae</taxon>
        <taxon>Dicyphina</taxon>
        <taxon>Nesidiocoris</taxon>
    </lineage>
</organism>
<keyword evidence="1" id="KW-0732">Signal</keyword>
<proteinExistence type="predicted"/>
<reference evidence="2 3" key="1">
    <citation type="submission" date="2023-09" db="EMBL/GenBank/DDBJ databases">
        <title>Nesidiocoris tenuis whole genome shotgun sequence.</title>
        <authorList>
            <person name="Shibata T."/>
            <person name="Shimoda M."/>
            <person name="Kobayashi T."/>
            <person name="Uehara T."/>
        </authorList>
    </citation>
    <scope>NUCLEOTIDE SEQUENCE [LARGE SCALE GENOMIC DNA]</scope>
    <source>
        <strain evidence="2 3">Japan</strain>
    </source>
</reference>
<feature type="chain" id="PRO_5045042847" evidence="1">
    <location>
        <begin position="18"/>
        <end position="74"/>
    </location>
</feature>
<evidence type="ECO:0000313" key="3">
    <source>
        <dbReference type="Proteomes" id="UP001307889"/>
    </source>
</evidence>
<evidence type="ECO:0000256" key="1">
    <source>
        <dbReference type="SAM" id="SignalP"/>
    </source>
</evidence>
<sequence length="74" mass="8203">MRWIFIFATAILCGVAAKHDLSSICIMNCGQCKRMLGQFFRGPACAITCLKTNGLVSPDCNDPLTVKVYLKKLY</sequence>
<dbReference type="InterPro" id="IPR006825">
    <property type="entry name" value="Eclosion"/>
</dbReference>
<protein>
    <submittedName>
        <fullName evidence="2">Eclosion hormone</fullName>
    </submittedName>
</protein>
<dbReference type="EMBL" id="AP028911">
    <property type="protein sequence ID" value="BES91935.1"/>
    <property type="molecule type" value="Genomic_DNA"/>
</dbReference>
<accession>A0ABN7AM02</accession>